<feature type="transmembrane region" description="Helical" evidence="3">
    <location>
        <begin position="760"/>
        <end position="783"/>
    </location>
</feature>
<dbReference type="Gene3D" id="2.10.22.10">
    <property type="entry name" value="Antistasin, domain 1"/>
    <property type="match status" value="7"/>
</dbReference>
<keyword evidence="1" id="KW-0646">Protease inhibitor</keyword>
<proteinExistence type="predicted"/>
<dbReference type="SMART" id="SM00217">
    <property type="entry name" value="WAP"/>
    <property type="match status" value="1"/>
</dbReference>
<dbReference type="GO" id="GO:0004867">
    <property type="term" value="F:serine-type endopeptidase inhibitor activity"/>
    <property type="evidence" value="ECO:0007669"/>
    <property type="project" value="UniProtKB-KW"/>
</dbReference>
<dbReference type="PROSITE" id="PS51252">
    <property type="entry name" value="ANTISTASIN"/>
    <property type="match status" value="7"/>
</dbReference>
<dbReference type="SUPFAM" id="SSF57262">
    <property type="entry name" value="Leech antihemostatic proteins"/>
    <property type="match status" value="5"/>
</dbReference>
<evidence type="ECO:0000256" key="3">
    <source>
        <dbReference type="SAM" id="Phobius"/>
    </source>
</evidence>
<name>A0A815QDN0_9BILA</name>
<keyword evidence="3" id="KW-0812">Transmembrane</keyword>
<evidence type="ECO:0000256" key="4">
    <source>
        <dbReference type="SAM" id="SignalP"/>
    </source>
</evidence>
<feature type="domain" description="Antistasin-like" evidence="5">
    <location>
        <begin position="511"/>
        <end position="536"/>
    </location>
</feature>
<evidence type="ECO:0000259" key="6">
    <source>
        <dbReference type="PROSITE" id="PS51390"/>
    </source>
</evidence>
<feature type="domain" description="Antistasin-like" evidence="5">
    <location>
        <begin position="484"/>
        <end position="509"/>
    </location>
</feature>
<evidence type="ECO:0000256" key="1">
    <source>
        <dbReference type="ARBA" id="ARBA00022690"/>
    </source>
</evidence>
<feature type="domain" description="Antistasin-like" evidence="5">
    <location>
        <begin position="235"/>
        <end position="261"/>
    </location>
</feature>
<evidence type="ECO:0000256" key="2">
    <source>
        <dbReference type="ARBA" id="ARBA00022900"/>
    </source>
</evidence>
<protein>
    <submittedName>
        <fullName evidence="7">Uncharacterized protein</fullName>
    </submittedName>
</protein>
<accession>A0A815QDN0</accession>
<dbReference type="PROSITE" id="PS51390">
    <property type="entry name" value="WAP"/>
    <property type="match status" value="1"/>
</dbReference>
<comment type="caution">
    <text evidence="7">The sequence shown here is derived from an EMBL/GenBank/DDBJ whole genome shotgun (WGS) entry which is preliminary data.</text>
</comment>
<keyword evidence="3" id="KW-0472">Membrane</keyword>
<evidence type="ECO:0000259" key="5">
    <source>
        <dbReference type="PROSITE" id="PS51252"/>
    </source>
</evidence>
<reference evidence="7" key="1">
    <citation type="submission" date="2021-02" db="EMBL/GenBank/DDBJ databases">
        <authorList>
            <person name="Nowell W R."/>
        </authorList>
    </citation>
    <scope>NUCLEOTIDE SEQUENCE</scope>
</reference>
<dbReference type="Proteomes" id="UP000663845">
    <property type="component" value="Unassembled WGS sequence"/>
</dbReference>
<dbReference type="EMBL" id="CAJNOG010001653">
    <property type="protein sequence ID" value="CAF1461736.1"/>
    <property type="molecule type" value="Genomic_DNA"/>
</dbReference>
<feature type="domain" description="Antistasin-like" evidence="5">
    <location>
        <begin position="579"/>
        <end position="604"/>
    </location>
</feature>
<organism evidence="7 8">
    <name type="scientific">Adineta steineri</name>
    <dbReference type="NCBI Taxonomy" id="433720"/>
    <lineage>
        <taxon>Eukaryota</taxon>
        <taxon>Metazoa</taxon>
        <taxon>Spiralia</taxon>
        <taxon>Gnathifera</taxon>
        <taxon>Rotifera</taxon>
        <taxon>Eurotatoria</taxon>
        <taxon>Bdelloidea</taxon>
        <taxon>Adinetida</taxon>
        <taxon>Adinetidae</taxon>
        <taxon>Adineta</taxon>
    </lineage>
</organism>
<evidence type="ECO:0000313" key="8">
    <source>
        <dbReference type="Proteomes" id="UP000663845"/>
    </source>
</evidence>
<keyword evidence="2" id="KW-0722">Serine protease inhibitor</keyword>
<dbReference type="SUPFAM" id="SSF57256">
    <property type="entry name" value="Elafin-like"/>
    <property type="match status" value="1"/>
</dbReference>
<dbReference type="InterPro" id="IPR004094">
    <property type="entry name" value="Antistasin-like"/>
</dbReference>
<dbReference type="GO" id="GO:0005576">
    <property type="term" value="C:extracellular region"/>
    <property type="evidence" value="ECO:0007669"/>
    <property type="project" value="InterPro"/>
</dbReference>
<dbReference type="InterPro" id="IPR008197">
    <property type="entry name" value="WAP_dom"/>
</dbReference>
<feature type="signal peptide" evidence="4">
    <location>
        <begin position="1"/>
        <end position="23"/>
    </location>
</feature>
<feature type="chain" id="PRO_5032406959" evidence="4">
    <location>
        <begin position="24"/>
        <end position="843"/>
    </location>
</feature>
<feature type="domain" description="Antistasin-like" evidence="5">
    <location>
        <begin position="452"/>
        <end position="477"/>
    </location>
</feature>
<dbReference type="AlphaFoldDB" id="A0A815QDN0"/>
<sequence>MKFMVKTSLGIFVLLVLIDADVAKSNINLNERCQAPKCNSLTEICRKNPKCDDSKQDDVSKCYYCALKDDLNQKTVSKTLLASSISQQQLPLAPRLLAKSSGNPQLLIDNHDASSTSTIFKSNNNNNKTSDELSYDDYYEYDEDETSDKNEFGEEDEYLDDYAEPIDSIIQGSDTIRKLGICPKIVETIDKCDSTKIIQSDCRFDTDCPGDHKCCEASCGQRVCRAPMTKTVSVCPSSFTCTLNCRLGYRTDSNGCLLCECQSCPSMDHCNKNCPSGYLKDLFGCDICECSDQCPPFSCGLKCPIDIGYAKSSDGCLLCQCATTKSKPTEYTSSCQDDVHCPPGFRCLNDAHNVPMCQAVPEADGPPAPTQECPNNLATTCTLRCTNGNYLLDTKGCPTCACASDTAIKPNDQSANNCPLRKCKASCADNSYKVDDKGCRTCECTVKPRVECSGVMCRMFCVNGFRRDENGCEVCQCNDDPQPCPKLNCQKTCSSGYRKDYSGCQTCQCQCPSLTCTNSCTNGIELDENNCPTCKCKDDDIKNIIDKDNCLPMTKCDAVCKYGYERDLSGCELCSCNNCPLHTCRMFCMYGFKKNSDGCDVCECDWTPVSENLQCSERIPCTGNRVCNLNLNLCELVSADKVNWFIYDFDIDTEFFNDPKFVSLFKSGLINNIAVKYDLEPTQIIVSAVENSGLTSFQVMPYYVENMDDFQKKMDQIDNDLTSNEFLKVLPSVASRVIKPTIKPNDSKWSRFVEKNLYRILYTIAVLIGFVAAIFAGIFVFIFRRRIQYPHRSESKSPIFDTPYHQAPTDEDQYHAVHAPDGTAYVVVESEDISAPNDKRALV</sequence>
<evidence type="ECO:0000313" key="7">
    <source>
        <dbReference type="EMBL" id="CAF1461736.1"/>
    </source>
</evidence>
<feature type="domain" description="Antistasin-like" evidence="5">
    <location>
        <begin position="550"/>
        <end position="576"/>
    </location>
</feature>
<keyword evidence="3" id="KW-1133">Transmembrane helix</keyword>
<dbReference type="Pfam" id="PF02822">
    <property type="entry name" value="Antistasin"/>
    <property type="match status" value="7"/>
</dbReference>
<keyword evidence="4" id="KW-0732">Signal</keyword>
<dbReference type="InterPro" id="IPR036645">
    <property type="entry name" value="Elafin-like_sf"/>
</dbReference>
<dbReference type="InterPro" id="IPR011061">
    <property type="entry name" value="Hirudin/antistatin"/>
</dbReference>
<feature type="domain" description="Antistasin-like" evidence="5">
    <location>
        <begin position="264"/>
        <end position="290"/>
    </location>
</feature>
<feature type="domain" description="WAP" evidence="6">
    <location>
        <begin position="175"/>
        <end position="228"/>
    </location>
</feature>
<gene>
    <name evidence="7" type="ORF">JYZ213_LOCUS41294</name>
</gene>